<gene>
    <name evidence="1" type="ORF">KIPB_008582</name>
</gene>
<name>A0A9K3GK03_9EUKA</name>
<evidence type="ECO:0000313" key="2">
    <source>
        <dbReference type="Proteomes" id="UP000265618"/>
    </source>
</evidence>
<accession>A0A9K3GK03</accession>
<feature type="non-terminal residue" evidence="1">
    <location>
        <position position="1"/>
    </location>
</feature>
<dbReference type="AlphaFoldDB" id="A0A9K3GK03"/>
<dbReference type="EMBL" id="BDIP01002693">
    <property type="protein sequence ID" value="GIQ86684.1"/>
    <property type="molecule type" value="Genomic_DNA"/>
</dbReference>
<organism evidence="1 2">
    <name type="scientific">Kipferlia bialata</name>
    <dbReference type="NCBI Taxonomy" id="797122"/>
    <lineage>
        <taxon>Eukaryota</taxon>
        <taxon>Metamonada</taxon>
        <taxon>Carpediemonas-like organisms</taxon>
        <taxon>Kipferlia</taxon>
    </lineage>
</organism>
<protein>
    <submittedName>
        <fullName evidence="1">Uncharacterized protein</fullName>
    </submittedName>
</protein>
<comment type="caution">
    <text evidence="1">The sequence shown here is derived from an EMBL/GenBank/DDBJ whole genome shotgun (WGS) entry which is preliminary data.</text>
</comment>
<dbReference type="Proteomes" id="UP000265618">
    <property type="component" value="Unassembled WGS sequence"/>
</dbReference>
<reference evidence="1 2" key="1">
    <citation type="journal article" date="2018" name="PLoS ONE">
        <title>The draft genome of Kipferlia bialata reveals reductive genome evolution in fornicate parasites.</title>
        <authorList>
            <person name="Tanifuji G."/>
            <person name="Takabayashi S."/>
            <person name="Kume K."/>
            <person name="Takagi M."/>
            <person name="Nakayama T."/>
            <person name="Kamikawa R."/>
            <person name="Inagaki Y."/>
            <person name="Hashimoto T."/>
        </authorList>
    </citation>
    <scope>NUCLEOTIDE SEQUENCE [LARGE SCALE GENOMIC DNA]</scope>
    <source>
        <strain evidence="1">NY0173</strain>
    </source>
</reference>
<proteinExistence type="predicted"/>
<keyword evidence="2" id="KW-1185">Reference proteome</keyword>
<sequence length="128" mass="13185">QDPGSPTPGEGDSKAMARLVSVFMQFASECKDQVQRVTMGGSDSTETCLVFATQGGEGVANPVTLACLCNEAEADRVETILSSVLDGVMSDALGEAVSSVANRDNKTGDVMLSMSHPSLSALSLSLTP</sequence>
<evidence type="ECO:0000313" key="1">
    <source>
        <dbReference type="EMBL" id="GIQ86684.1"/>
    </source>
</evidence>